<dbReference type="AlphaFoldDB" id="A0A917DKB6"/>
<sequence>MFEALLIGAVEAKPDITMPELAARLMEAHGVTAAPEIRLGRKLPIMMRRLCSTSWLMLGRPEAFRRNGQVHDGSGPKRHRKSIPIKW</sequence>
<name>A0A917DKB6_9HYPH</name>
<protein>
    <submittedName>
        <fullName evidence="2">Uncharacterized protein</fullName>
    </submittedName>
</protein>
<evidence type="ECO:0000256" key="1">
    <source>
        <dbReference type="SAM" id="MobiDB-lite"/>
    </source>
</evidence>
<gene>
    <name evidence="2" type="ORF">GCM10011335_52950</name>
</gene>
<accession>A0A917DKB6</accession>
<reference evidence="2" key="1">
    <citation type="journal article" date="2014" name="Int. J. Syst. Evol. Microbiol.">
        <title>Complete genome sequence of Corynebacterium casei LMG S-19264T (=DSM 44701T), isolated from a smear-ripened cheese.</title>
        <authorList>
            <consortium name="US DOE Joint Genome Institute (JGI-PGF)"/>
            <person name="Walter F."/>
            <person name="Albersmeier A."/>
            <person name="Kalinowski J."/>
            <person name="Ruckert C."/>
        </authorList>
    </citation>
    <scope>NUCLEOTIDE SEQUENCE</scope>
    <source>
        <strain evidence="2">CGMCC 1.15493</strain>
    </source>
</reference>
<dbReference type="EMBL" id="BMJJ01000024">
    <property type="protein sequence ID" value="GGD43730.1"/>
    <property type="molecule type" value="Genomic_DNA"/>
</dbReference>
<evidence type="ECO:0000313" key="2">
    <source>
        <dbReference type="EMBL" id="GGD43730.1"/>
    </source>
</evidence>
<proteinExistence type="predicted"/>
<feature type="compositionally biased region" description="Basic residues" evidence="1">
    <location>
        <begin position="76"/>
        <end position="87"/>
    </location>
</feature>
<reference evidence="2" key="2">
    <citation type="submission" date="2020-09" db="EMBL/GenBank/DDBJ databases">
        <authorList>
            <person name="Sun Q."/>
            <person name="Zhou Y."/>
        </authorList>
    </citation>
    <scope>NUCLEOTIDE SEQUENCE</scope>
    <source>
        <strain evidence="2">CGMCC 1.15493</strain>
    </source>
</reference>
<evidence type="ECO:0000313" key="3">
    <source>
        <dbReference type="Proteomes" id="UP000613160"/>
    </source>
</evidence>
<comment type="caution">
    <text evidence="2">The sequence shown here is derived from an EMBL/GenBank/DDBJ whole genome shotgun (WGS) entry which is preliminary data.</text>
</comment>
<feature type="region of interest" description="Disordered" evidence="1">
    <location>
        <begin position="66"/>
        <end position="87"/>
    </location>
</feature>
<organism evidence="2 3">
    <name type="scientific">Aureimonas glaciei</name>
    <dbReference type="NCBI Taxonomy" id="1776957"/>
    <lineage>
        <taxon>Bacteria</taxon>
        <taxon>Pseudomonadati</taxon>
        <taxon>Pseudomonadota</taxon>
        <taxon>Alphaproteobacteria</taxon>
        <taxon>Hyphomicrobiales</taxon>
        <taxon>Aurantimonadaceae</taxon>
        <taxon>Aureimonas</taxon>
    </lineage>
</organism>
<keyword evidence="3" id="KW-1185">Reference proteome</keyword>
<dbReference type="Proteomes" id="UP000613160">
    <property type="component" value="Unassembled WGS sequence"/>
</dbReference>